<name>A0ABQ5JX27_9EUKA</name>
<dbReference type="EMBL" id="BQXS01012105">
    <property type="protein sequence ID" value="GKT19816.1"/>
    <property type="molecule type" value="Genomic_DNA"/>
</dbReference>
<evidence type="ECO:0000313" key="3">
    <source>
        <dbReference type="Proteomes" id="UP001057375"/>
    </source>
</evidence>
<evidence type="ECO:0000313" key="2">
    <source>
        <dbReference type="EMBL" id="GKT19816.1"/>
    </source>
</evidence>
<dbReference type="Proteomes" id="UP001057375">
    <property type="component" value="Unassembled WGS sequence"/>
</dbReference>
<proteinExistence type="predicted"/>
<reference evidence="2" key="1">
    <citation type="submission" date="2022-03" db="EMBL/GenBank/DDBJ databases">
        <title>Draft genome sequence of Aduncisulcus paluster, a free-living microaerophilic Fornicata.</title>
        <authorList>
            <person name="Yuyama I."/>
            <person name="Kume K."/>
            <person name="Tamura T."/>
            <person name="Inagaki Y."/>
            <person name="Hashimoto T."/>
        </authorList>
    </citation>
    <scope>NUCLEOTIDE SEQUENCE</scope>
    <source>
        <strain evidence="2">NY0171</strain>
    </source>
</reference>
<protein>
    <submittedName>
        <fullName evidence="2">Uncharacterized protein</fullName>
    </submittedName>
</protein>
<accession>A0ABQ5JX27</accession>
<comment type="caution">
    <text evidence="2">The sequence shown here is derived from an EMBL/GenBank/DDBJ whole genome shotgun (WGS) entry which is preliminary data.</text>
</comment>
<gene>
    <name evidence="2" type="ORF">ADUPG1_011576</name>
</gene>
<feature type="signal peptide" evidence="1">
    <location>
        <begin position="1"/>
        <end position="19"/>
    </location>
</feature>
<feature type="chain" id="PRO_5045045812" evidence="1">
    <location>
        <begin position="20"/>
        <end position="229"/>
    </location>
</feature>
<evidence type="ECO:0000256" key="1">
    <source>
        <dbReference type="SAM" id="SignalP"/>
    </source>
</evidence>
<sequence>MKFFPFVIVLILVIGSVFASPESNTISFAIINESEAYLDATECFIENFPSFGSLLDWYDNCHKDLFRSLIQSLECSADVLGIERSNLLRVIRYLKNVFPAAAFECASQGFDEDPFELIECVLGLDDISATLQEILNIDEDFDIDELDQCFENFFFIEYENLVSDLKDLFGLFKASLQCFINPDIDLDYFDLEEIIYEISSLLVDAVENIPWDDIFDDLIYSVIDEHNDL</sequence>
<keyword evidence="3" id="KW-1185">Reference proteome</keyword>
<organism evidence="2 3">
    <name type="scientific">Aduncisulcus paluster</name>
    <dbReference type="NCBI Taxonomy" id="2918883"/>
    <lineage>
        <taxon>Eukaryota</taxon>
        <taxon>Metamonada</taxon>
        <taxon>Carpediemonas-like organisms</taxon>
        <taxon>Aduncisulcus</taxon>
    </lineage>
</organism>
<keyword evidence="1" id="KW-0732">Signal</keyword>